<feature type="compositionally biased region" description="Basic and acidic residues" evidence="2">
    <location>
        <begin position="91"/>
        <end position="110"/>
    </location>
</feature>
<reference evidence="4 5" key="1">
    <citation type="journal article" date="2011" name="Proc. Natl. Acad. Sci. U.S.A.">
        <title>Genetic diversity and population structure of the endangered marsupial Sarcophilus harrisii (Tasmanian devil).</title>
        <authorList>
            <person name="Miller W."/>
            <person name="Hayes V.M."/>
            <person name="Ratan A."/>
            <person name="Petersen D.C."/>
            <person name="Wittekindt N.E."/>
            <person name="Miller J."/>
            <person name="Walenz B."/>
            <person name="Knight J."/>
            <person name="Qi J."/>
            <person name="Zhao F."/>
            <person name="Wang Q."/>
            <person name="Bedoya-Reina O.C."/>
            <person name="Katiyar N."/>
            <person name="Tomsho L.P."/>
            <person name="Kasson L.M."/>
            <person name="Hardie R.A."/>
            <person name="Woodbridge P."/>
            <person name="Tindall E.A."/>
            <person name="Bertelsen M.F."/>
            <person name="Dixon D."/>
            <person name="Pyecroft S."/>
            <person name="Helgen K.M."/>
            <person name="Lesk A.M."/>
            <person name="Pringle T.H."/>
            <person name="Patterson N."/>
            <person name="Zhang Y."/>
            <person name="Kreiss A."/>
            <person name="Woods G.M."/>
            <person name="Jones M.E."/>
            <person name="Schuster S.C."/>
        </authorList>
    </citation>
    <scope>NUCLEOTIDE SEQUENCE [LARGE SCALE GENOMIC DNA]</scope>
</reference>
<organism evidence="4 5">
    <name type="scientific">Sarcophilus harrisii</name>
    <name type="common">Tasmanian devil</name>
    <name type="synonym">Sarcophilus laniarius</name>
    <dbReference type="NCBI Taxonomy" id="9305"/>
    <lineage>
        <taxon>Eukaryota</taxon>
        <taxon>Metazoa</taxon>
        <taxon>Chordata</taxon>
        <taxon>Craniata</taxon>
        <taxon>Vertebrata</taxon>
        <taxon>Euteleostomi</taxon>
        <taxon>Mammalia</taxon>
        <taxon>Metatheria</taxon>
        <taxon>Dasyuromorphia</taxon>
        <taxon>Dasyuridae</taxon>
        <taxon>Sarcophilus</taxon>
    </lineage>
</organism>
<dbReference type="PANTHER" id="PTHR12155">
    <property type="entry name" value="SCHLAFEN"/>
    <property type="match status" value="1"/>
</dbReference>
<dbReference type="InterPro" id="IPR029684">
    <property type="entry name" value="Schlafen"/>
</dbReference>
<feature type="compositionally biased region" description="Polar residues" evidence="2">
    <location>
        <begin position="17"/>
        <end position="28"/>
    </location>
</feature>
<dbReference type="Proteomes" id="UP000007648">
    <property type="component" value="Unassembled WGS sequence"/>
</dbReference>
<proteinExistence type="predicted"/>
<reference evidence="4" key="2">
    <citation type="submission" date="2025-08" db="UniProtKB">
        <authorList>
            <consortium name="Ensembl"/>
        </authorList>
    </citation>
    <scope>IDENTIFICATION</scope>
</reference>
<dbReference type="PANTHER" id="PTHR12155:SF29">
    <property type="entry name" value="SCHLAFEN-LIKE PROTEIN 1"/>
    <property type="match status" value="1"/>
</dbReference>
<dbReference type="GeneID" id="100932006"/>
<feature type="domain" description="Schlafen AlbA-2" evidence="3">
    <location>
        <begin position="397"/>
        <end position="529"/>
    </location>
</feature>
<protein>
    <submittedName>
        <fullName evidence="4">Schlafen like 1</fullName>
    </submittedName>
</protein>
<dbReference type="CTD" id="200172"/>
<evidence type="ECO:0000256" key="2">
    <source>
        <dbReference type="SAM" id="MobiDB-lite"/>
    </source>
</evidence>
<sequence>MKKVTVGEELVGILQNQKSPLEMSSTKPSPKETLMETSQGLIPKETLWRPTSIGEATSKETPTDTSQVQTQTEETRTDSWESFMKILMEKTYTEEPLEEIPKETPSKIPRETQQVEISAVETLSDTLSWESLKEIPIAGTALDEMLTENPIGESPFRNSKGEPSLKVLAEESISKETLEGRPSGEPLHVQPPPEEPPPEGPLSKMPPPLHTLYVNHLNPQFSGAVLSCLLRDMFERLHLPLEREAIRVVKKHRRAHALIQVPTSIASSTVAQQLQQAAEEHVLLKDLVARGKMLAVSEGPRILFSRESFQPTDDDSTHNCDSYDHSHNQASRPVPARPSAGLSADWPSAPTASTPPSRALRPHSPSLPWAARSDSAIVHQEIVGQEKLFHGAFLGNETRNMEFKRGGGEYLSLALKHHVRRYVCAFLNSEGGSLFVGVEDSGQVRGIHCDHQEEDRVRLLVDSILQGFKPQVFPEAYTLSFVPVIKAGGSKNNLLKVIRLTVHRPKARSEPLLYETDLGEVFLRRDGSIQGPLSGSAIQEWCRQKWIAELNKLQKRVSALTMEKEHLQEELNRGLCQQLCQQPSSCICCIM</sequence>
<dbReference type="InParanoid" id="A0A7N4Q0M7"/>
<feature type="compositionally biased region" description="Polar residues" evidence="2">
    <location>
        <begin position="63"/>
        <end position="72"/>
    </location>
</feature>
<dbReference type="InterPro" id="IPR038461">
    <property type="entry name" value="Schlafen_AlbA_2_dom_sf"/>
</dbReference>
<evidence type="ECO:0000256" key="1">
    <source>
        <dbReference type="SAM" id="Coils"/>
    </source>
</evidence>
<dbReference type="Ensembl" id="ENSSHAT00000024170.1">
    <property type="protein sequence ID" value="ENSSHAP00000045319.1"/>
    <property type="gene ID" value="ENSSHAG00000031677.1"/>
</dbReference>
<name>A0A7N4Q0M7_SARHA</name>
<evidence type="ECO:0000313" key="5">
    <source>
        <dbReference type="Proteomes" id="UP000007648"/>
    </source>
</evidence>
<dbReference type="RefSeq" id="XP_023356016.1">
    <property type="nucleotide sequence ID" value="XM_023500248.2"/>
</dbReference>
<accession>A0A7N4Q0M7</accession>
<feature type="region of interest" description="Disordered" evidence="2">
    <location>
        <begin position="175"/>
        <end position="207"/>
    </location>
</feature>
<feature type="compositionally biased region" description="Pro residues" evidence="2">
    <location>
        <begin position="189"/>
        <end position="207"/>
    </location>
</feature>
<dbReference type="AlphaFoldDB" id="A0A7N4Q0M7"/>
<feature type="region of interest" description="Disordered" evidence="2">
    <location>
        <begin position="306"/>
        <end position="366"/>
    </location>
</feature>
<feature type="region of interest" description="Disordered" evidence="2">
    <location>
        <begin position="91"/>
        <end position="113"/>
    </location>
</feature>
<feature type="compositionally biased region" description="Basic and acidic residues" evidence="2">
    <location>
        <begin position="315"/>
        <end position="327"/>
    </location>
</feature>
<dbReference type="KEGG" id="shr:100932006"/>
<evidence type="ECO:0000313" key="4">
    <source>
        <dbReference type="Ensembl" id="ENSSHAP00000045319.1"/>
    </source>
</evidence>
<keyword evidence="5" id="KW-1185">Reference proteome</keyword>
<keyword evidence="1" id="KW-0175">Coiled coil</keyword>
<reference evidence="4" key="3">
    <citation type="submission" date="2025-09" db="UniProtKB">
        <authorList>
            <consortium name="Ensembl"/>
        </authorList>
    </citation>
    <scope>IDENTIFICATION</scope>
</reference>
<feature type="region of interest" description="Disordered" evidence="2">
    <location>
        <begin position="17"/>
        <end position="77"/>
    </location>
</feature>
<dbReference type="Gene3D" id="3.30.950.30">
    <property type="entry name" value="Schlafen, AAA domain"/>
    <property type="match status" value="1"/>
</dbReference>
<gene>
    <name evidence="4" type="primary">SLFNL1</name>
</gene>
<feature type="compositionally biased region" description="Low complexity" evidence="2">
    <location>
        <begin position="343"/>
        <end position="359"/>
    </location>
</feature>
<feature type="coiled-coil region" evidence="1">
    <location>
        <begin position="543"/>
        <end position="570"/>
    </location>
</feature>
<evidence type="ECO:0000259" key="3">
    <source>
        <dbReference type="Pfam" id="PF04326"/>
    </source>
</evidence>
<dbReference type="InterPro" id="IPR007421">
    <property type="entry name" value="Schlafen_AlbA_2_dom"/>
</dbReference>
<dbReference type="Pfam" id="PF04326">
    <property type="entry name" value="SLFN_AlbA_2"/>
    <property type="match status" value="1"/>
</dbReference>
<dbReference type="GeneTree" id="ENSGT00410000025651"/>